<keyword evidence="1" id="KW-0472">Membrane</keyword>
<comment type="caution">
    <text evidence="2">The sequence shown here is derived from an EMBL/GenBank/DDBJ whole genome shotgun (WGS) entry which is preliminary data.</text>
</comment>
<organism evidence="2 3">
    <name type="scientific">Prauserella alba</name>
    <dbReference type="NCBI Taxonomy" id="176898"/>
    <lineage>
        <taxon>Bacteria</taxon>
        <taxon>Bacillati</taxon>
        <taxon>Actinomycetota</taxon>
        <taxon>Actinomycetes</taxon>
        <taxon>Pseudonocardiales</taxon>
        <taxon>Pseudonocardiaceae</taxon>
        <taxon>Prauserella</taxon>
    </lineage>
</organism>
<evidence type="ECO:0000313" key="2">
    <source>
        <dbReference type="EMBL" id="GAA1194125.1"/>
    </source>
</evidence>
<dbReference type="RefSeq" id="WP_253854038.1">
    <property type="nucleotide sequence ID" value="NZ_JAMTCH010000003.1"/>
</dbReference>
<evidence type="ECO:0000256" key="1">
    <source>
        <dbReference type="SAM" id="Phobius"/>
    </source>
</evidence>
<feature type="transmembrane region" description="Helical" evidence="1">
    <location>
        <begin position="39"/>
        <end position="61"/>
    </location>
</feature>
<protein>
    <recommendedName>
        <fullName evidence="4">MYXO-CTERM domain-containing protein</fullName>
    </recommendedName>
</protein>
<keyword evidence="1" id="KW-0812">Transmembrane</keyword>
<sequence length="70" mass="7816">MTGMADIEIPRRVVHGMIALSVLAVAAVAFMLTEVEPNLGMWVFAVVMVLAAVGFWAAYFYQRAKSRRRE</sequence>
<dbReference type="EMBL" id="BAAALM010000002">
    <property type="protein sequence ID" value="GAA1194125.1"/>
    <property type="molecule type" value="Genomic_DNA"/>
</dbReference>
<proteinExistence type="predicted"/>
<keyword evidence="1" id="KW-1133">Transmembrane helix</keyword>
<keyword evidence="3" id="KW-1185">Reference proteome</keyword>
<feature type="transmembrane region" description="Helical" evidence="1">
    <location>
        <begin position="12"/>
        <end position="33"/>
    </location>
</feature>
<dbReference type="Proteomes" id="UP001500467">
    <property type="component" value="Unassembled WGS sequence"/>
</dbReference>
<gene>
    <name evidence="2" type="ORF">GCM10009675_06150</name>
</gene>
<name>A0ABN1V485_9PSEU</name>
<evidence type="ECO:0000313" key="3">
    <source>
        <dbReference type="Proteomes" id="UP001500467"/>
    </source>
</evidence>
<reference evidence="2 3" key="1">
    <citation type="journal article" date="2019" name="Int. J. Syst. Evol. Microbiol.">
        <title>The Global Catalogue of Microorganisms (GCM) 10K type strain sequencing project: providing services to taxonomists for standard genome sequencing and annotation.</title>
        <authorList>
            <consortium name="The Broad Institute Genomics Platform"/>
            <consortium name="The Broad Institute Genome Sequencing Center for Infectious Disease"/>
            <person name="Wu L."/>
            <person name="Ma J."/>
        </authorList>
    </citation>
    <scope>NUCLEOTIDE SEQUENCE [LARGE SCALE GENOMIC DNA]</scope>
    <source>
        <strain evidence="2 3">JCM 13022</strain>
    </source>
</reference>
<evidence type="ECO:0008006" key="4">
    <source>
        <dbReference type="Google" id="ProtNLM"/>
    </source>
</evidence>
<accession>A0ABN1V485</accession>